<organism evidence="4 5">
    <name type="scientific">Mucilaginibacter ginsenosidivorans</name>
    <dbReference type="NCBI Taxonomy" id="398053"/>
    <lineage>
        <taxon>Bacteria</taxon>
        <taxon>Pseudomonadati</taxon>
        <taxon>Bacteroidota</taxon>
        <taxon>Sphingobacteriia</taxon>
        <taxon>Sphingobacteriales</taxon>
        <taxon>Sphingobacteriaceae</taxon>
        <taxon>Mucilaginibacter</taxon>
    </lineage>
</organism>
<dbReference type="AlphaFoldDB" id="A0A5B8UTG8"/>
<dbReference type="EMBL" id="CP042436">
    <property type="protein sequence ID" value="QEC61756.1"/>
    <property type="molecule type" value="Genomic_DNA"/>
</dbReference>
<feature type="region of interest" description="Disordered" evidence="1">
    <location>
        <begin position="962"/>
        <end position="1000"/>
    </location>
</feature>
<feature type="compositionally biased region" description="Polar residues" evidence="1">
    <location>
        <begin position="976"/>
        <end position="986"/>
    </location>
</feature>
<dbReference type="Proteomes" id="UP000321479">
    <property type="component" value="Chromosome"/>
</dbReference>
<dbReference type="NCBIfam" id="TIGR03696">
    <property type="entry name" value="Rhs_assc_core"/>
    <property type="match status" value="1"/>
</dbReference>
<dbReference type="Gene3D" id="2.180.10.10">
    <property type="entry name" value="RHS repeat-associated core"/>
    <property type="match status" value="1"/>
</dbReference>
<protein>
    <submittedName>
        <fullName evidence="4">RHS repeat-associated core domain-containing protein</fullName>
    </submittedName>
</protein>
<gene>
    <name evidence="4" type="ORF">FRZ54_03865</name>
</gene>
<dbReference type="InterPro" id="IPR045619">
    <property type="entry name" value="DUF6443"/>
</dbReference>
<evidence type="ECO:0000256" key="2">
    <source>
        <dbReference type="SAM" id="SignalP"/>
    </source>
</evidence>
<proteinExistence type="predicted"/>
<name>A0A5B8UTG8_9SPHI</name>
<dbReference type="InterPro" id="IPR050708">
    <property type="entry name" value="T6SS_VgrG/RHS"/>
</dbReference>
<dbReference type="InterPro" id="IPR006530">
    <property type="entry name" value="YD"/>
</dbReference>
<dbReference type="OrthoDB" id="1191296at2"/>
<evidence type="ECO:0000313" key="5">
    <source>
        <dbReference type="Proteomes" id="UP000321479"/>
    </source>
</evidence>
<sequence length="1155" mass="128136">MKKVSIFKLKAGNIKMKITLATVLVVAAFHTYAQTQTNNYIRTQTPRISGITNDSLMAVNNTDKTKVQIAIQYVDGLGRPIQTIQKQGSPLGYDMISPQAYDAYGREVKKYLTYTPQTGTAGSYRPNAVSSDQRTFYATPPSGSGVTAITDPYAQTIFDNSPLSRTLEQGAPGVPWQPAATVADSGHTVKMVYKTNNDTLFSADSIKGRRVANYYVTIDSTNKRTLHNNSYYAANTLTVTISKDENWVSGRAGTVEEYKDIDGQVILKRAYNYKSGAVEMLSTYYVYDDLGKLAFVLPPLSGADGAVAISDTTLNNLCYQYGYDERERPIAKKIPGKGWEYTVYNTMDIPVATQDSLQRANKQWIFTKYDALNRPIWTGIWNNGGTAISRASLQTTLNGISSNLYEATGSSGNGYTNVAWPTTNVTATLTLDYYDGYSVPGTPTKYILASGVSKLTRGQPTAKKTAVLNTPTNQLWDVMYYDDLGRSIKTYAQHYLGGTLDTNNYDLTSITYNFTNQQTTTSRQHWNTASTLNPLVTIANTYLYDHMGRKLKTWEQIQNGNSTPTTKTLVSKIDYNEIGQVSNKHLHSLDSTTFLQNIPYTYNERGWLLTSGAALFSMRLYYNTSITPQYNGNIAQQYWGVSGNLNNHYNYIYDRLNRLLSGGATTGASENPVTYDLHGNITSLKRFQNSVVIDNLGYLYTGNQLTRVNDVTSSNTGMPAGLTYYTYDGNGNMLTDTNSVNTAQNKTFTYNLLNLPQTVKVAHGQLTYTYDAAGNKLRKVSVISGVTHTTDYISGIEYDGGTTDTLNFIQTEEGKVAKLGASYDYTYYLGDNLGNTRITFGTKTGTAIVYQKNDYYPFGMLAKDSVAVGRNEYLYNKKELQEETQEYDYGARYYDPVIARWITIDPLTEKSRRLTPYSYALNNPPRMIDPDGMRSKDSIAMDENNWATLRASFGMSSNSITANYSNSETSTDDNTPEQNQGTNNESSTKEEDKPRNGITVTHRTLGPLVSKLTDYYYQTIQPFTQTVVGEEGSESTTNLTYVGNKFEGSDFTKHGVGITSGGDVLYTKTVGNVTTTYILQHASVAVEISTTVNGISTGTITTTYPRVRRGFVSFSKSFEGLIEQGLRTIFPPQDNKKNPFLPLPGQKIPFPIPEP</sequence>
<reference evidence="4 5" key="1">
    <citation type="journal article" date="2017" name="Curr. Microbiol.">
        <title>Mucilaginibacter ginsenosidivorans sp. nov., Isolated from Soil of Ginseng Field.</title>
        <authorList>
            <person name="Kim M.M."/>
            <person name="Siddiqi M.Z."/>
            <person name="Im W.T."/>
        </authorList>
    </citation>
    <scope>NUCLEOTIDE SEQUENCE [LARGE SCALE GENOMIC DNA]</scope>
    <source>
        <strain evidence="4 5">Gsoil 3017</strain>
    </source>
</reference>
<keyword evidence="2" id="KW-0732">Signal</keyword>
<dbReference type="NCBIfam" id="TIGR01643">
    <property type="entry name" value="YD_repeat_2x"/>
    <property type="match status" value="1"/>
</dbReference>
<dbReference type="Pfam" id="PF20041">
    <property type="entry name" value="DUF6443"/>
    <property type="match status" value="1"/>
</dbReference>
<dbReference type="KEGG" id="mgin:FRZ54_03865"/>
<evidence type="ECO:0000313" key="4">
    <source>
        <dbReference type="EMBL" id="QEC61756.1"/>
    </source>
</evidence>
<feature type="signal peptide" evidence="2">
    <location>
        <begin position="1"/>
        <end position="33"/>
    </location>
</feature>
<evidence type="ECO:0000256" key="1">
    <source>
        <dbReference type="SAM" id="MobiDB-lite"/>
    </source>
</evidence>
<dbReference type="PANTHER" id="PTHR32305">
    <property type="match status" value="1"/>
</dbReference>
<feature type="chain" id="PRO_5022730675" evidence="2">
    <location>
        <begin position="34"/>
        <end position="1155"/>
    </location>
</feature>
<dbReference type="PANTHER" id="PTHR32305:SF15">
    <property type="entry name" value="PROTEIN RHSA-RELATED"/>
    <property type="match status" value="1"/>
</dbReference>
<feature type="domain" description="DUF6443" evidence="3">
    <location>
        <begin position="57"/>
        <end position="181"/>
    </location>
</feature>
<accession>A0A5B8UTG8</accession>
<evidence type="ECO:0000259" key="3">
    <source>
        <dbReference type="Pfam" id="PF20041"/>
    </source>
</evidence>
<keyword evidence="5" id="KW-1185">Reference proteome</keyword>
<dbReference type="InterPro" id="IPR022385">
    <property type="entry name" value="Rhs_assc_core"/>
</dbReference>